<dbReference type="EMBL" id="GGEC01071296">
    <property type="protein sequence ID" value="MBX51780.1"/>
    <property type="molecule type" value="Transcribed_RNA"/>
</dbReference>
<proteinExistence type="predicted"/>
<evidence type="ECO:0000313" key="1">
    <source>
        <dbReference type="EMBL" id="MBX51780.1"/>
    </source>
</evidence>
<organism evidence="1">
    <name type="scientific">Rhizophora mucronata</name>
    <name type="common">Asiatic mangrove</name>
    <dbReference type="NCBI Taxonomy" id="61149"/>
    <lineage>
        <taxon>Eukaryota</taxon>
        <taxon>Viridiplantae</taxon>
        <taxon>Streptophyta</taxon>
        <taxon>Embryophyta</taxon>
        <taxon>Tracheophyta</taxon>
        <taxon>Spermatophyta</taxon>
        <taxon>Magnoliopsida</taxon>
        <taxon>eudicotyledons</taxon>
        <taxon>Gunneridae</taxon>
        <taxon>Pentapetalae</taxon>
        <taxon>rosids</taxon>
        <taxon>fabids</taxon>
        <taxon>Malpighiales</taxon>
        <taxon>Rhizophoraceae</taxon>
        <taxon>Rhizophora</taxon>
    </lineage>
</organism>
<dbReference type="AlphaFoldDB" id="A0A2P2PAJ4"/>
<protein>
    <submittedName>
        <fullName evidence="1">Uncharacterized protein</fullName>
    </submittedName>
</protein>
<sequence>MTWFLWPTLGSVQVAESQQIQNSYWPLQFILHISVA</sequence>
<reference evidence="1" key="1">
    <citation type="submission" date="2018-02" db="EMBL/GenBank/DDBJ databases">
        <title>Rhizophora mucronata_Transcriptome.</title>
        <authorList>
            <person name="Meera S.P."/>
            <person name="Sreeshan A."/>
            <person name="Augustine A."/>
        </authorList>
    </citation>
    <scope>NUCLEOTIDE SEQUENCE</scope>
    <source>
        <tissue evidence="1">Leaf</tissue>
    </source>
</reference>
<name>A0A2P2PAJ4_RHIMU</name>
<accession>A0A2P2PAJ4</accession>